<keyword evidence="14" id="KW-1185">Reference proteome</keyword>
<feature type="transmembrane region" description="Helical" evidence="11">
    <location>
        <begin position="75"/>
        <end position="95"/>
    </location>
</feature>
<dbReference type="GO" id="GO:0006879">
    <property type="term" value="P:intracellular iron ion homeostasis"/>
    <property type="evidence" value="ECO:0007669"/>
    <property type="project" value="TreeGrafter"/>
</dbReference>
<dbReference type="CDD" id="cd06186">
    <property type="entry name" value="NOX_Duox_like_FAD_NADP"/>
    <property type="match status" value="1"/>
</dbReference>
<feature type="transmembrane region" description="Helical" evidence="11">
    <location>
        <begin position="308"/>
        <end position="324"/>
    </location>
</feature>
<dbReference type="GO" id="GO:0006826">
    <property type="term" value="P:iron ion transport"/>
    <property type="evidence" value="ECO:0007669"/>
    <property type="project" value="TreeGrafter"/>
</dbReference>
<dbReference type="GO" id="GO:0015677">
    <property type="term" value="P:copper ion import"/>
    <property type="evidence" value="ECO:0007669"/>
    <property type="project" value="TreeGrafter"/>
</dbReference>
<evidence type="ECO:0000256" key="2">
    <source>
        <dbReference type="ARBA" id="ARBA00006278"/>
    </source>
</evidence>
<dbReference type="InterPro" id="IPR017927">
    <property type="entry name" value="FAD-bd_FR_type"/>
</dbReference>
<sequence length="666" mass="75118">MNARLATGLKDGLSHSPPPNSTRSHVLRWTPPNCAAMRTSRTFPPIPPTRATGAIRRVRFRACRMRGPVRISTRFILWAVIVGILFLWALARRLFPLSRTTYTKLAESEEPQAPQNPVYRLNRSIRSISRRYLLPESFTSLFGHTTRLHLLVFAIISVYLTIFTFVGLVYKTWVTPVKGSPGVYSTRSSLGAWSDRIGVMAFALTPLSVFLSSRESLLSLITGIPYHHFMFMHRWLGYIIYVQSALHTIMWTVIEGKLYQPQPTQWNSFINQEYLIWGIVAMILLTFLVVFSTQWGIRLTGYEFFRKAHYVVAMVYIGACWGHWEQLSCWMIASLAVWLIDRTIRLGRTFAIHHFNTPGTNMACGFHVPRAKLSLFSNDADGDVVRLDFEHNHDEWEVGQHFFLCFPELSVWQAHPLTPCSVPGQSPTGQQHSYIIRSRNGMTKKLAELTVQSDTPSTSVVLSGPYGQSIMCSNTEGNESNVLCIAGGTGVSFVLPALMQTISEVGEHQLVEFVWVVRRENDTRWIENELRQLEKTASSMSNFNIRIFVTREGEATSESSSADGSLDETEKPAGISSVSTDKRQSLRIQHMPSSTNSASRHPDIGAYLKDFVARTAHGPTCVLASGPLGMITDLRTAVADCNDPAKVWRGDERFDVELVHDDRLEW</sequence>
<evidence type="ECO:0000256" key="11">
    <source>
        <dbReference type="SAM" id="Phobius"/>
    </source>
</evidence>
<comment type="similarity">
    <text evidence="2">Belongs to the ferric reductase (FRE) family.</text>
</comment>
<dbReference type="PROSITE" id="PS51384">
    <property type="entry name" value="FAD_FR"/>
    <property type="match status" value="1"/>
</dbReference>
<dbReference type="RefSeq" id="XP_040689921.1">
    <property type="nucleotide sequence ID" value="XM_040835563.1"/>
</dbReference>
<dbReference type="STRING" id="1073089.A0A1L9RMS6"/>
<keyword evidence="3" id="KW-0813">Transport</keyword>
<dbReference type="GO" id="GO:0005886">
    <property type="term" value="C:plasma membrane"/>
    <property type="evidence" value="ECO:0007669"/>
    <property type="project" value="TreeGrafter"/>
</dbReference>
<protein>
    <recommendedName>
        <fullName evidence="12">FAD-binding FR-type domain-containing protein</fullName>
    </recommendedName>
</protein>
<evidence type="ECO:0000256" key="5">
    <source>
        <dbReference type="ARBA" id="ARBA00022982"/>
    </source>
</evidence>
<feature type="region of interest" description="Disordered" evidence="10">
    <location>
        <begin position="1"/>
        <end position="27"/>
    </location>
</feature>
<evidence type="ECO:0000256" key="8">
    <source>
        <dbReference type="ARBA" id="ARBA00023065"/>
    </source>
</evidence>
<dbReference type="InterPro" id="IPR013112">
    <property type="entry name" value="FAD-bd_8"/>
</dbReference>
<dbReference type="SFLD" id="SFLDS00052">
    <property type="entry name" value="Ferric_Reductase_Domain"/>
    <property type="match status" value="1"/>
</dbReference>
<name>A0A1L9RMS6_ASPWE</name>
<evidence type="ECO:0000256" key="9">
    <source>
        <dbReference type="ARBA" id="ARBA00023136"/>
    </source>
</evidence>
<feature type="transmembrane region" description="Helical" evidence="11">
    <location>
        <begin position="235"/>
        <end position="254"/>
    </location>
</feature>
<organism evidence="13 14">
    <name type="scientific">Aspergillus wentii DTO 134E9</name>
    <dbReference type="NCBI Taxonomy" id="1073089"/>
    <lineage>
        <taxon>Eukaryota</taxon>
        <taxon>Fungi</taxon>
        <taxon>Dikarya</taxon>
        <taxon>Ascomycota</taxon>
        <taxon>Pezizomycotina</taxon>
        <taxon>Eurotiomycetes</taxon>
        <taxon>Eurotiomycetidae</taxon>
        <taxon>Eurotiales</taxon>
        <taxon>Aspergillaceae</taxon>
        <taxon>Aspergillus</taxon>
        <taxon>Aspergillus subgen. Cremei</taxon>
    </lineage>
</organism>
<dbReference type="VEuPathDB" id="FungiDB:ASPWEDRAFT_41452"/>
<dbReference type="PANTHER" id="PTHR32361:SF3">
    <property type="entry name" value="REDUCTASE, PUTATIVE (AFU_ORTHOLOGUE AFUA_6G13750)-RELATED"/>
    <property type="match status" value="1"/>
</dbReference>
<evidence type="ECO:0000256" key="10">
    <source>
        <dbReference type="SAM" id="MobiDB-lite"/>
    </source>
</evidence>
<gene>
    <name evidence="13" type="ORF">ASPWEDRAFT_41452</name>
</gene>
<keyword evidence="8" id="KW-0406">Ion transport</keyword>
<accession>A0A1L9RMS6</accession>
<keyword evidence="9 11" id="KW-0472">Membrane</keyword>
<dbReference type="Pfam" id="PF01794">
    <property type="entry name" value="Ferric_reduct"/>
    <property type="match status" value="1"/>
</dbReference>
<keyword evidence="4 11" id="KW-0812">Transmembrane</keyword>
<keyword evidence="5" id="KW-0249">Electron transport</keyword>
<dbReference type="SUPFAM" id="SSF52343">
    <property type="entry name" value="Ferredoxin reductase-like, C-terminal NADP-linked domain"/>
    <property type="match status" value="1"/>
</dbReference>
<proteinExistence type="inferred from homology"/>
<reference evidence="14" key="1">
    <citation type="journal article" date="2017" name="Genome Biol.">
        <title>Comparative genomics reveals high biological diversity and specific adaptations in the industrially and medically important fungal genus Aspergillus.</title>
        <authorList>
            <person name="de Vries R.P."/>
            <person name="Riley R."/>
            <person name="Wiebenga A."/>
            <person name="Aguilar-Osorio G."/>
            <person name="Amillis S."/>
            <person name="Uchima C.A."/>
            <person name="Anderluh G."/>
            <person name="Asadollahi M."/>
            <person name="Askin M."/>
            <person name="Barry K."/>
            <person name="Battaglia E."/>
            <person name="Bayram O."/>
            <person name="Benocci T."/>
            <person name="Braus-Stromeyer S.A."/>
            <person name="Caldana C."/>
            <person name="Canovas D."/>
            <person name="Cerqueira G.C."/>
            <person name="Chen F."/>
            <person name="Chen W."/>
            <person name="Choi C."/>
            <person name="Clum A."/>
            <person name="Dos Santos R.A."/>
            <person name="Damasio A.R."/>
            <person name="Diallinas G."/>
            <person name="Emri T."/>
            <person name="Fekete E."/>
            <person name="Flipphi M."/>
            <person name="Freyberg S."/>
            <person name="Gallo A."/>
            <person name="Gournas C."/>
            <person name="Habgood R."/>
            <person name="Hainaut M."/>
            <person name="Harispe M.L."/>
            <person name="Henrissat B."/>
            <person name="Hilden K.S."/>
            <person name="Hope R."/>
            <person name="Hossain A."/>
            <person name="Karabika E."/>
            <person name="Karaffa L."/>
            <person name="Karanyi Z."/>
            <person name="Krasevec N."/>
            <person name="Kuo A."/>
            <person name="Kusch H."/>
            <person name="LaButti K."/>
            <person name="Lagendijk E.L."/>
            <person name="Lapidus A."/>
            <person name="Levasseur A."/>
            <person name="Lindquist E."/>
            <person name="Lipzen A."/>
            <person name="Logrieco A.F."/>
            <person name="MacCabe A."/>
            <person name="Maekelae M.R."/>
            <person name="Malavazi I."/>
            <person name="Melin P."/>
            <person name="Meyer V."/>
            <person name="Mielnichuk N."/>
            <person name="Miskei M."/>
            <person name="Molnar A.P."/>
            <person name="Mule G."/>
            <person name="Ngan C.Y."/>
            <person name="Orejas M."/>
            <person name="Orosz E."/>
            <person name="Ouedraogo J.P."/>
            <person name="Overkamp K.M."/>
            <person name="Park H.-S."/>
            <person name="Perrone G."/>
            <person name="Piumi F."/>
            <person name="Punt P.J."/>
            <person name="Ram A.F."/>
            <person name="Ramon A."/>
            <person name="Rauscher S."/>
            <person name="Record E."/>
            <person name="Riano-Pachon D.M."/>
            <person name="Robert V."/>
            <person name="Roehrig J."/>
            <person name="Ruller R."/>
            <person name="Salamov A."/>
            <person name="Salih N.S."/>
            <person name="Samson R.A."/>
            <person name="Sandor E."/>
            <person name="Sanguinetti M."/>
            <person name="Schuetze T."/>
            <person name="Sepcic K."/>
            <person name="Shelest E."/>
            <person name="Sherlock G."/>
            <person name="Sophianopoulou V."/>
            <person name="Squina F.M."/>
            <person name="Sun H."/>
            <person name="Susca A."/>
            <person name="Todd R.B."/>
            <person name="Tsang A."/>
            <person name="Unkles S.E."/>
            <person name="van de Wiele N."/>
            <person name="van Rossen-Uffink D."/>
            <person name="Oliveira J.V."/>
            <person name="Vesth T.C."/>
            <person name="Visser J."/>
            <person name="Yu J.-H."/>
            <person name="Zhou M."/>
            <person name="Andersen M.R."/>
            <person name="Archer D.B."/>
            <person name="Baker S.E."/>
            <person name="Benoit I."/>
            <person name="Brakhage A.A."/>
            <person name="Braus G.H."/>
            <person name="Fischer R."/>
            <person name="Frisvad J.C."/>
            <person name="Goldman G.H."/>
            <person name="Houbraken J."/>
            <person name="Oakley B."/>
            <person name="Pocsi I."/>
            <person name="Scazzocchio C."/>
            <person name="Seiboth B."/>
            <person name="vanKuyk P.A."/>
            <person name="Wortman J."/>
            <person name="Dyer P.S."/>
            <person name="Grigoriev I.V."/>
        </authorList>
    </citation>
    <scope>NUCLEOTIDE SEQUENCE [LARGE SCALE GENOMIC DNA]</scope>
    <source>
        <strain evidence="14">DTO 134E9</strain>
    </source>
</reference>
<evidence type="ECO:0000313" key="14">
    <source>
        <dbReference type="Proteomes" id="UP000184383"/>
    </source>
</evidence>
<evidence type="ECO:0000256" key="6">
    <source>
        <dbReference type="ARBA" id="ARBA00022989"/>
    </source>
</evidence>
<dbReference type="Pfam" id="PF08030">
    <property type="entry name" value="NAD_binding_6"/>
    <property type="match status" value="1"/>
</dbReference>
<dbReference type="Proteomes" id="UP000184383">
    <property type="component" value="Unassembled WGS sequence"/>
</dbReference>
<comment type="subcellular location">
    <subcellularLocation>
        <location evidence="1">Membrane</location>
        <topology evidence="1">Multi-pass membrane protein</topology>
    </subcellularLocation>
</comment>
<dbReference type="GeneID" id="63751411"/>
<dbReference type="AlphaFoldDB" id="A0A1L9RMS6"/>
<feature type="transmembrane region" description="Helical" evidence="11">
    <location>
        <begin position="274"/>
        <end position="296"/>
    </location>
</feature>
<dbReference type="InterPro" id="IPR051410">
    <property type="entry name" value="Ferric/Cupric_Reductase"/>
</dbReference>
<evidence type="ECO:0000256" key="4">
    <source>
        <dbReference type="ARBA" id="ARBA00022692"/>
    </source>
</evidence>
<dbReference type="InterPro" id="IPR039261">
    <property type="entry name" value="FNR_nucleotide-bd"/>
</dbReference>
<dbReference type="EMBL" id="KV878212">
    <property type="protein sequence ID" value="OJJ36245.1"/>
    <property type="molecule type" value="Genomic_DNA"/>
</dbReference>
<evidence type="ECO:0000313" key="13">
    <source>
        <dbReference type="EMBL" id="OJJ36245.1"/>
    </source>
</evidence>
<dbReference type="Gene3D" id="3.40.50.80">
    <property type="entry name" value="Nucleotide-binding domain of ferredoxin-NADP reductase (FNR) module"/>
    <property type="match status" value="1"/>
</dbReference>
<dbReference type="OrthoDB" id="167398at2759"/>
<evidence type="ECO:0000256" key="1">
    <source>
        <dbReference type="ARBA" id="ARBA00004141"/>
    </source>
</evidence>
<feature type="region of interest" description="Disordered" evidence="10">
    <location>
        <begin position="554"/>
        <end position="600"/>
    </location>
</feature>
<evidence type="ECO:0000259" key="12">
    <source>
        <dbReference type="PROSITE" id="PS51384"/>
    </source>
</evidence>
<feature type="transmembrane region" description="Helical" evidence="11">
    <location>
        <begin position="150"/>
        <end position="170"/>
    </location>
</feature>
<dbReference type="SFLD" id="SFLDG01168">
    <property type="entry name" value="Ferric_reductase_subgroup_(FRE"/>
    <property type="match status" value="1"/>
</dbReference>
<keyword evidence="6 11" id="KW-1133">Transmembrane helix</keyword>
<dbReference type="PANTHER" id="PTHR32361">
    <property type="entry name" value="FERRIC/CUPRIC REDUCTASE TRANSMEMBRANE COMPONENT"/>
    <property type="match status" value="1"/>
</dbReference>
<dbReference type="Pfam" id="PF08022">
    <property type="entry name" value="FAD_binding_8"/>
    <property type="match status" value="1"/>
</dbReference>
<evidence type="ECO:0000256" key="7">
    <source>
        <dbReference type="ARBA" id="ARBA00023002"/>
    </source>
</evidence>
<evidence type="ECO:0000256" key="3">
    <source>
        <dbReference type="ARBA" id="ARBA00022448"/>
    </source>
</evidence>
<dbReference type="InterPro" id="IPR013130">
    <property type="entry name" value="Fe3_Rdtase_TM_dom"/>
</dbReference>
<keyword evidence="7" id="KW-0560">Oxidoreductase</keyword>
<dbReference type="InterPro" id="IPR013121">
    <property type="entry name" value="Fe_red_NAD-bd_6"/>
</dbReference>
<feature type="domain" description="FAD-binding FR-type" evidence="12">
    <location>
        <begin position="342"/>
        <end position="472"/>
    </location>
</feature>
<dbReference type="GO" id="GO:0000293">
    <property type="term" value="F:ferric-chelate reductase activity"/>
    <property type="evidence" value="ECO:0007669"/>
    <property type="project" value="UniProtKB-ARBA"/>
</dbReference>